<gene>
    <name evidence="1" type="ORF">HF853_05010</name>
</gene>
<comment type="caution">
    <text evidence="1">The sequence shown here is derived from an EMBL/GenBank/DDBJ whole genome shotgun (WGS) entry which is preliminary data.</text>
</comment>
<reference evidence="1 2" key="1">
    <citation type="submission" date="2020-04" db="EMBL/GenBank/DDBJ databases">
        <authorList>
            <person name="Hitch T.C.A."/>
            <person name="Wylensek D."/>
            <person name="Clavel T."/>
        </authorList>
    </citation>
    <scope>NUCLEOTIDE SEQUENCE [LARGE SCALE GENOMIC DNA]</scope>
    <source>
        <strain evidence="1 2">BL-383-APC-3D</strain>
    </source>
</reference>
<dbReference type="RefSeq" id="WP_168969396.1">
    <property type="nucleotide sequence ID" value="NZ_JABAFZ010000004.1"/>
</dbReference>
<sequence length="60" mass="6309">MHSYRDLVQIASANATAKQLVDAITLVLDIVDPAALVLAGEAFVISSRRCAIDRSVSPVG</sequence>
<protein>
    <submittedName>
        <fullName evidence="1">Uncharacterized protein</fullName>
    </submittedName>
</protein>
<proteinExistence type="predicted"/>
<name>A0AB36CK19_9CORY</name>
<evidence type="ECO:0000313" key="1">
    <source>
        <dbReference type="EMBL" id="NME89039.1"/>
    </source>
</evidence>
<accession>A0AB36CK19</accession>
<dbReference type="Proteomes" id="UP000544551">
    <property type="component" value="Unassembled WGS sequence"/>
</dbReference>
<evidence type="ECO:0000313" key="2">
    <source>
        <dbReference type="Proteomes" id="UP000544551"/>
    </source>
</evidence>
<dbReference type="EMBL" id="JABAFZ010000004">
    <property type="protein sequence ID" value="NME89039.1"/>
    <property type="molecule type" value="Genomic_DNA"/>
</dbReference>
<dbReference type="AlphaFoldDB" id="A0AB36CK19"/>
<organism evidence="1 2">
    <name type="scientific">Corynebacterium stationis</name>
    <dbReference type="NCBI Taxonomy" id="1705"/>
    <lineage>
        <taxon>Bacteria</taxon>
        <taxon>Bacillati</taxon>
        <taxon>Actinomycetota</taxon>
        <taxon>Actinomycetes</taxon>
        <taxon>Mycobacteriales</taxon>
        <taxon>Corynebacteriaceae</taxon>
        <taxon>Corynebacterium</taxon>
    </lineage>
</organism>